<name>A0ABS7CR63_9BACT</name>
<evidence type="ECO:0000256" key="1">
    <source>
        <dbReference type="SAM" id="Coils"/>
    </source>
</evidence>
<evidence type="ECO:0000256" key="2">
    <source>
        <dbReference type="SAM" id="Phobius"/>
    </source>
</evidence>
<evidence type="ECO:0000313" key="4">
    <source>
        <dbReference type="EMBL" id="MBW7466201.1"/>
    </source>
</evidence>
<reference evidence="4 5" key="1">
    <citation type="journal article" date="2016" name="Int. J. Syst. Evol. Microbiol.">
        <title>Pontibacter aydingkolensis sp. nov., isolated from soil of a salt lake.</title>
        <authorList>
            <person name="Osman G."/>
            <person name="Zhang T."/>
            <person name="Lou K."/>
            <person name="Gao Y."/>
            <person name="Chang W."/>
            <person name="Lin Q."/>
            <person name="Yang H.M."/>
            <person name="Huo X.D."/>
            <person name="Wang N."/>
        </authorList>
    </citation>
    <scope>NUCLEOTIDE SEQUENCE [LARGE SCALE GENOMIC DNA]</scope>
    <source>
        <strain evidence="4 5">KACC 19255</strain>
    </source>
</reference>
<keyword evidence="5" id="KW-1185">Reference proteome</keyword>
<protein>
    <submittedName>
        <fullName evidence="4">Tape measure protein</fullName>
    </submittedName>
</protein>
<keyword evidence="2" id="KW-0472">Membrane</keyword>
<proteinExistence type="predicted"/>
<comment type="caution">
    <text evidence="4">The sequence shown here is derived from an EMBL/GenBank/DDBJ whole genome shotgun (WGS) entry which is preliminary data.</text>
</comment>
<dbReference type="NCBIfam" id="TIGR02675">
    <property type="entry name" value="tape_meas_nterm"/>
    <property type="match status" value="1"/>
</dbReference>
<evidence type="ECO:0000259" key="3">
    <source>
        <dbReference type="Pfam" id="PF20155"/>
    </source>
</evidence>
<keyword evidence="2" id="KW-0812">Transmembrane</keyword>
<dbReference type="Pfam" id="PF20155">
    <property type="entry name" value="TMP_3"/>
    <property type="match status" value="1"/>
</dbReference>
<dbReference type="Proteomes" id="UP000813018">
    <property type="component" value="Unassembled WGS sequence"/>
</dbReference>
<organism evidence="4 5">
    <name type="scientific">Pontibacter aydingkolensis</name>
    <dbReference type="NCBI Taxonomy" id="1911536"/>
    <lineage>
        <taxon>Bacteria</taxon>
        <taxon>Pseudomonadati</taxon>
        <taxon>Bacteroidota</taxon>
        <taxon>Cytophagia</taxon>
        <taxon>Cytophagales</taxon>
        <taxon>Hymenobacteraceae</taxon>
        <taxon>Pontibacter</taxon>
    </lineage>
</organism>
<gene>
    <name evidence="4" type="ORF">K0O23_03915</name>
</gene>
<keyword evidence="2" id="KW-1133">Transmembrane helix</keyword>
<dbReference type="EMBL" id="JAHYXK010000002">
    <property type="protein sequence ID" value="MBW7466201.1"/>
    <property type="molecule type" value="Genomic_DNA"/>
</dbReference>
<feature type="transmembrane region" description="Helical" evidence="2">
    <location>
        <begin position="49"/>
        <end position="73"/>
    </location>
</feature>
<evidence type="ECO:0000313" key="5">
    <source>
        <dbReference type="Proteomes" id="UP000813018"/>
    </source>
</evidence>
<dbReference type="InterPro" id="IPR013491">
    <property type="entry name" value="Tape_meas_N"/>
</dbReference>
<feature type="coiled-coil region" evidence="1">
    <location>
        <begin position="506"/>
        <end position="533"/>
    </location>
</feature>
<keyword evidence="1" id="KW-0175">Coiled coil</keyword>
<dbReference type="RefSeq" id="WP_219876080.1">
    <property type="nucleotide sequence ID" value="NZ_JAHYXK010000002.1"/>
</dbReference>
<accession>A0ABS7CR63</accession>
<sequence length="547" mass="59277">MANIVEYVISLKDKFTSPMQRANRSVQQLNNSVGRMRGTTASASKGVNVLGAGFSMMGLSIAGVVAGLGAAIYKVGQMGMEMEQTRVRFETFTGSAEKGNAVIKELQKFAIATPFDDAQVLKAGQSLLAFGIEAENLKPILSTLGNISSATGKDFNELVTIYGKNKLAGIIQAEDLNQLTEAGIPVYESLAKQMGVSTDQVKKMGSEGKISFAMLEKSFDELGGKSGKWGDLMEKQSKTFGGRLSSLMGMVQNLGSGLGEMMLPMMGSIVDAGNTLMTFINTNKKRLGSMFKPLMDAFKPIKDAFVQIRKEMGMTGDSSEMLKSVFNGIATVIKLVSPIIKMFATVLATVYTSVFKIIKAFADWYKRTEWIQKAVKFLYLTFKYAFEDIATMATKIFGGIGDMIAGVFNTDWDQVKKGAASIGDGIYKSNEEIAEQQARMKKDWEAPMTVDMWADEKSTSTIADEVSDATNSKASKAAASASADKKLESAIGSASGSKSTTIDIRIDKLIERFENYNTNINESKENIRKMVLEALTGAVSDLSANYN</sequence>
<feature type="domain" description="Tape measure protein N-terminal" evidence="3">
    <location>
        <begin position="77"/>
        <end position="254"/>
    </location>
</feature>